<dbReference type="Pfam" id="PF17092">
    <property type="entry name" value="PCB_OB"/>
    <property type="match status" value="1"/>
</dbReference>
<accession>A0A2X4Y220</accession>
<evidence type="ECO:0000313" key="3">
    <source>
        <dbReference type="Proteomes" id="UP000248897"/>
    </source>
</evidence>
<protein>
    <submittedName>
        <fullName evidence="2">Penicillin-binding protein 1A</fullName>
    </submittedName>
</protein>
<feature type="domain" description="Penicillin-binding protein OB-like" evidence="1">
    <location>
        <begin position="11"/>
        <end position="58"/>
    </location>
</feature>
<dbReference type="Gene3D" id="2.40.50.140">
    <property type="entry name" value="Nucleic acid-binding proteins"/>
    <property type="match status" value="1"/>
</dbReference>
<dbReference type="Proteomes" id="UP000248897">
    <property type="component" value="Chromosome 1"/>
</dbReference>
<proteinExistence type="predicted"/>
<gene>
    <name evidence="2" type="primary">mrcA_6</name>
    <name evidence="2" type="ORF">NCTC12961_05594</name>
</gene>
<dbReference type="InterPro" id="IPR012340">
    <property type="entry name" value="NA-bd_OB-fold"/>
</dbReference>
<name>A0A2X4Y220_SERPL</name>
<dbReference type="InterPro" id="IPR031376">
    <property type="entry name" value="PCB_OB"/>
</dbReference>
<evidence type="ECO:0000259" key="1">
    <source>
        <dbReference type="Pfam" id="PF17092"/>
    </source>
</evidence>
<evidence type="ECO:0000313" key="2">
    <source>
        <dbReference type="EMBL" id="SQI46155.1"/>
    </source>
</evidence>
<dbReference type="EMBL" id="LS483469">
    <property type="protein sequence ID" value="SQI46155.1"/>
    <property type="molecule type" value="Genomic_DNA"/>
</dbReference>
<organism evidence="2 3">
    <name type="scientific">Serratia plymuthica</name>
    <dbReference type="NCBI Taxonomy" id="82996"/>
    <lineage>
        <taxon>Bacteria</taxon>
        <taxon>Pseudomonadati</taxon>
        <taxon>Pseudomonadota</taxon>
        <taxon>Gammaproteobacteria</taxon>
        <taxon>Enterobacterales</taxon>
        <taxon>Yersiniaceae</taxon>
        <taxon>Serratia</taxon>
    </lineage>
</organism>
<dbReference type="AlphaFoldDB" id="A0A2X4Y220"/>
<reference evidence="2 3" key="1">
    <citation type="submission" date="2018-06" db="EMBL/GenBank/DDBJ databases">
        <authorList>
            <consortium name="Pathogen Informatics"/>
            <person name="Doyle S."/>
        </authorList>
    </citation>
    <scope>NUCLEOTIDE SEQUENCE [LARGE SCALE GENOMIC DNA]</scope>
    <source>
        <strain evidence="2 3">NCTC12961</strain>
    </source>
</reference>
<sequence length="66" mass="6977">MAVGACGDYQSDADEATAMLADGSNVALPLATMRWARPFKSDTQQGPTPKRVTDVVQAASRCGYAR</sequence>